<keyword evidence="4" id="KW-0645">Protease</keyword>
<dbReference type="NCBIfam" id="TIGR00666">
    <property type="entry name" value="PBP4"/>
    <property type="match status" value="2"/>
</dbReference>
<keyword evidence="4" id="KW-0121">Carboxypeptidase</keyword>
<dbReference type="EMBL" id="AP022569">
    <property type="protein sequence ID" value="BBX46773.1"/>
    <property type="molecule type" value="Genomic_DNA"/>
</dbReference>
<proteinExistence type="inferred from homology"/>
<keyword evidence="5" id="KW-1185">Reference proteome</keyword>
<dbReference type="GO" id="GO:0006508">
    <property type="term" value="P:proteolysis"/>
    <property type="evidence" value="ECO:0007669"/>
    <property type="project" value="InterPro"/>
</dbReference>
<sequence>MRPTQWRPATHLLVGVGVLAVVAAVVAAAAMLTGRVHGAAHAQVPPPPPGVTAKSSIVAASGDAQMPTRSGLAAALAPVVADPNLGKLGGRVTDAMTGQELWSQSDDLPLQPASTNKTLTTAAALLALDRQARVTTRVVEASEPGDAGVIVLVGGGDPTLSGAPPGQATWYHGAARLSDLADQVRRSGVTPTAVQVDTSLFSGPTFAPGWDPADIEGGDIAPVESVMLDAGRIQPATDESRRSTTPALDAGRALATALGLDPARVTVTGNAVSSGARQLAAVQSAPLIDRLNEMMNVSDNVMAECIAREVAASMQRPLSFAGAVDAVTNRLNTAHVDTGSAILRDSSGLSVDDRLTAKILDSVVQAAAGPDEPKLRPLLDLLPIAGGSGTLSDRFLDATFHAAGPAGWLRAKTGSLTAINALAGVVTDRSGRVLTFALISNDAGMSGRTAIDAVASTLWSCGCAP</sequence>
<dbReference type="Gene3D" id="3.40.710.10">
    <property type="entry name" value="DD-peptidase/beta-lactamase superfamily"/>
    <property type="match status" value="2"/>
</dbReference>
<dbReference type="KEGG" id="mcoo:MCOO_27880"/>
<dbReference type="GO" id="GO:0000270">
    <property type="term" value="P:peptidoglycan metabolic process"/>
    <property type="evidence" value="ECO:0007669"/>
    <property type="project" value="TreeGrafter"/>
</dbReference>
<evidence type="ECO:0000259" key="3">
    <source>
        <dbReference type="Pfam" id="PF23714"/>
    </source>
</evidence>
<keyword evidence="2" id="KW-0378">Hydrolase</keyword>
<dbReference type="RefSeq" id="WP_163776883.1">
    <property type="nucleotide sequence ID" value="NZ_AP022569.1"/>
</dbReference>
<comment type="similarity">
    <text evidence="1">Belongs to the peptidase S13 family.</text>
</comment>
<feature type="domain" description="Carboxypeptidase Rv3627c-like N-terminal" evidence="3">
    <location>
        <begin position="1"/>
        <end position="58"/>
    </location>
</feature>
<dbReference type="Proteomes" id="UP000465866">
    <property type="component" value="Chromosome"/>
</dbReference>
<dbReference type="PRINTS" id="PR00922">
    <property type="entry name" value="DADACBPTASE3"/>
</dbReference>
<dbReference type="InterPro" id="IPR012338">
    <property type="entry name" value="Beta-lactam/transpept-like"/>
</dbReference>
<dbReference type="GO" id="GO:0004185">
    <property type="term" value="F:serine-type carboxypeptidase activity"/>
    <property type="evidence" value="ECO:0007669"/>
    <property type="project" value="InterPro"/>
</dbReference>
<dbReference type="Pfam" id="PF23714">
    <property type="entry name" value="Rv3627c_N"/>
    <property type="match status" value="1"/>
</dbReference>
<dbReference type="AlphaFoldDB" id="A0A7I7KXU5"/>
<dbReference type="InterPro" id="IPR056340">
    <property type="entry name" value="Rv3627c-like_N"/>
</dbReference>
<evidence type="ECO:0000313" key="5">
    <source>
        <dbReference type="Proteomes" id="UP000465866"/>
    </source>
</evidence>
<reference evidence="4 5" key="1">
    <citation type="journal article" date="2019" name="Emerg. Microbes Infect.">
        <title>Comprehensive subspecies identification of 175 nontuberculous mycobacteria species based on 7547 genomic profiles.</title>
        <authorList>
            <person name="Matsumoto Y."/>
            <person name="Kinjo T."/>
            <person name="Motooka D."/>
            <person name="Nabeya D."/>
            <person name="Jung N."/>
            <person name="Uechi K."/>
            <person name="Horii T."/>
            <person name="Iida T."/>
            <person name="Fujita J."/>
            <person name="Nakamura S."/>
        </authorList>
    </citation>
    <scope>NUCLEOTIDE SEQUENCE [LARGE SCALE GENOMIC DNA]</scope>
    <source>
        <strain evidence="4 5">JCM 12404</strain>
    </source>
</reference>
<name>A0A7I7KXU5_9MYCO</name>
<dbReference type="SUPFAM" id="SSF56601">
    <property type="entry name" value="beta-lactamase/transpeptidase-like"/>
    <property type="match status" value="1"/>
</dbReference>
<gene>
    <name evidence="4" type="ORF">MCOO_27880</name>
</gene>
<evidence type="ECO:0000256" key="1">
    <source>
        <dbReference type="ARBA" id="ARBA00006096"/>
    </source>
</evidence>
<protein>
    <submittedName>
        <fullName evidence="4">D-alanyl-D-alanine carboxypeptidase/D-alanyl-D-alanine-endopeptidase</fullName>
    </submittedName>
</protein>
<dbReference type="InterPro" id="IPR000667">
    <property type="entry name" value="Peptidase_S13"/>
</dbReference>
<organism evidence="4 5">
    <name type="scientific">Mycobacterium cookii</name>
    <dbReference type="NCBI Taxonomy" id="1775"/>
    <lineage>
        <taxon>Bacteria</taxon>
        <taxon>Bacillati</taxon>
        <taxon>Actinomycetota</taxon>
        <taxon>Actinomycetes</taxon>
        <taxon>Mycobacteriales</taxon>
        <taxon>Mycobacteriaceae</taxon>
        <taxon>Mycobacterium</taxon>
    </lineage>
</organism>
<dbReference type="PANTHER" id="PTHR30023:SF0">
    <property type="entry name" value="PENICILLIN-SENSITIVE CARBOXYPEPTIDASE A"/>
    <property type="match status" value="1"/>
</dbReference>
<dbReference type="Pfam" id="PF02113">
    <property type="entry name" value="Peptidase_S13"/>
    <property type="match status" value="1"/>
</dbReference>
<accession>A0A7I7KXU5</accession>
<dbReference type="PANTHER" id="PTHR30023">
    <property type="entry name" value="D-ALANYL-D-ALANINE CARBOXYPEPTIDASE"/>
    <property type="match status" value="1"/>
</dbReference>
<evidence type="ECO:0000256" key="2">
    <source>
        <dbReference type="ARBA" id="ARBA00022801"/>
    </source>
</evidence>
<evidence type="ECO:0000313" key="4">
    <source>
        <dbReference type="EMBL" id="BBX46773.1"/>
    </source>
</evidence>